<dbReference type="EMBL" id="BARV01037085">
    <property type="protein sequence ID" value="GAI47643.1"/>
    <property type="molecule type" value="Genomic_DNA"/>
</dbReference>
<reference evidence="1" key="1">
    <citation type="journal article" date="2014" name="Front. Microbiol.">
        <title>High frequency of phylogenetically diverse reductive dehalogenase-homologous genes in deep subseafloor sedimentary metagenomes.</title>
        <authorList>
            <person name="Kawai M."/>
            <person name="Futagami T."/>
            <person name="Toyoda A."/>
            <person name="Takaki Y."/>
            <person name="Nishi S."/>
            <person name="Hori S."/>
            <person name="Arai W."/>
            <person name="Tsubouchi T."/>
            <person name="Morono Y."/>
            <person name="Uchiyama I."/>
            <person name="Ito T."/>
            <person name="Fujiyama A."/>
            <person name="Inagaki F."/>
            <person name="Takami H."/>
        </authorList>
    </citation>
    <scope>NUCLEOTIDE SEQUENCE</scope>
    <source>
        <strain evidence="1">Expedition CK06-06</strain>
    </source>
</reference>
<accession>X1NVK9</accession>
<proteinExistence type="predicted"/>
<sequence>MPNGETPKTRYHAEVKIPIDGHEARVNCFADTLTEIFQDIGTICSQFPPDWKNPAKREIVNAELKAQQVAAKAAEEEQTGEVT</sequence>
<feature type="non-terminal residue" evidence="1">
    <location>
        <position position="83"/>
    </location>
</feature>
<dbReference type="AlphaFoldDB" id="X1NVK9"/>
<protein>
    <submittedName>
        <fullName evidence="1">Uncharacterized protein</fullName>
    </submittedName>
</protein>
<name>X1NVK9_9ZZZZ</name>
<comment type="caution">
    <text evidence="1">The sequence shown here is derived from an EMBL/GenBank/DDBJ whole genome shotgun (WGS) entry which is preliminary data.</text>
</comment>
<organism evidence="1">
    <name type="scientific">marine sediment metagenome</name>
    <dbReference type="NCBI Taxonomy" id="412755"/>
    <lineage>
        <taxon>unclassified sequences</taxon>
        <taxon>metagenomes</taxon>
        <taxon>ecological metagenomes</taxon>
    </lineage>
</organism>
<gene>
    <name evidence="1" type="ORF">S06H3_57454</name>
</gene>
<evidence type="ECO:0000313" key="1">
    <source>
        <dbReference type="EMBL" id="GAI47643.1"/>
    </source>
</evidence>